<keyword evidence="5" id="KW-0694">RNA-binding</keyword>
<dbReference type="EMBL" id="LCQW01000001">
    <property type="protein sequence ID" value="KKW25030.1"/>
    <property type="molecule type" value="Genomic_DNA"/>
</dbReference>
<dbReference type="CDD" id="cd06089">
    <property type="entry name" value="KOW_RPL26"/>
    <property type="match status" value="1"/>
</dbReference>
<evidence type="ECO:0000313" key="8">
    <source>
        <dbReference type="Proteomes" id="UP000034273"/>
    </source>
</evidence>
<dbReference type="InterPro" id="IPR008991">
    <property type="entry name" value="Translation_prot_SH3-like_sf"/>
</dbReference>
<evidence type="ECO:0000256" key="4">
    <source>
        <dbReference type="ARBA" id="ARBA00035206"/>
    </source>
</evidence>
<dbReference type="InterPro" id="IPR041988">
    <property type="entry name" value="Ribosomal_uL24_KOW"/>
</dbReference>
<evidence type="ECO:0000256" key="5">
    <source>
        <dbReference type="HAMAP-Rule" id="MF_01326"/>
    </source>
</evidence>
<comment type="function">
    <text evidence="5">One of two assembly initiator proteins, it binds directly to the 5'-end of the 23S rRNA, where it nucleates assembly of the 50S subunit.</text>
</comment>
<keyword evidence="5" id="KW-0699">rRNA-binding</keyword>
<accession>A0A0G1X2B4</accession>
<reference evidence="7 8" key="1">
    <citation type="journal article" date="2015" name="Nature">
        <title>rRNA introns, odd ribosomes, and small enigmatic genomes across a large radiation of phyla.</title>
        <authorList>
            <person name="Brown C.T."/>
            <person name="Hug L.A."/>
            <person name="Thomas B.C."/>
            <person name="Sharon I."/>
            <person name="Castelle C.J."/>
            <person name="Singh A."/>
            <person name="Wilkins M.J."/>
            <person name="Williams K.H."/>
            <person name="Banfield J.F."/>
        </authorList>
    </citation>
    <scope>NUCLEOTIDE SEQUENCE [LARGE SCALE GENOMIC DNA]</scope>
</reference>
<evidence type="ECO:0000256" key="1">
    <source>
        <dbReference type="ARBA" id="ARBA00010618"/>
    </source>
</evidence>
<protein>
    <recommendedName>
        <fullName evidence="4 5">Large ribosomal subunit protein uL24</fullName>
    </recommendedName>
</protein>
<dbReference type="GO" id="GO:0006412">
    <property type="term" value="P:translation"/>
    <property type="evidence" value="ECO:0007669"/>
    <property type="project" value="UniProtKB-UniRule"/>
</dbReference>
<evidence type="ECO:0000256" key="3">
    <source>
        <dbReference type="ARBA" id="ARBA00023274"/>
    </source>
</evidence>
<dbReference type="InterPro" id="IPR003256">
    <property type="entry name" value="Ribosomal_uL24"/>
</dbReference>
<comment type="caution">
    <text evidence="7">The sequence shown here is derived from an EMBL/GenBank/DDBJ whole genome shotgun (WGS) entry which is preliminary data.</text>
</comment>
<keyword evidence="3 5" id="KW-0687">Ribonucleoprotein</keyword>
<evidence type="ECO:0000256" key="2">
    <source>
        <dbReference type="ARBA" id="ARBA00022980"/>
    </source>
</evidence>
<dbReference type="InterPro" id="IPR057264">
    <property type="entry name" value="Ribosomal_uL24_C"/>
</dbReference>
<dbReference type="Pfam" id="PF17136">
    <property type="entry name" value="ribosomal_L24"/>
    <property type="match status" value="1"/>
</dbReference>
<dbReference type="AlphaFoldDB" id="A0A0G1X2B4"/>
<dbReference type="GO" id="GO:0019843">
    <property type="term" value="F:rRNA binding"/>
    <property type="evidence" value="ECO:0007669"/>
    <property type="project" value="UniProtKB-UniRule"/>
</dbReference>
<sequence length="103" mass="11356">MKLKKGDKVIVIAGKARGQTSTIVRVLTDKNLVVLDGLNLVKRHRRPSAQNRKGQIIDKPMPIHASNVMLADPKTGKPTRIKIVRDEKGGRTRVAVKSGNELK</sequence>
<dbReference type="HAMAP" id="MF_01326_B">
    <property type="entry name" value="Ribosomal_uL24_B"/>
    <property type="match status" value="1"/>
</dbReference>
<keyword evidence="2 5" id="KW-0689">Ribosomal protein</keyword>
<name>A0A0G1X2B4_9BACT</name>
<dbReference type="Gene3D" id="2.30.30.30">
    <property type="match status" value="1"/>
</dbReference>
<feature type="domain" description="Large ribosomal subunit protein uL24 C-terminal" evidence="6">
    <location>
        <begin position="38"/>
        <end position="101"/>
    </location>
</feature>
<dbReference type="SUPFAM" id="SSF50104">
    <property type="entry name" value="Translation proteins SH3-like domain"/>
    <property type="match status" value="1"/>
</dbReference>
<proteinExistence type="inferred from homology"/>
<dbReference type="GO" id="GO:0005840">
    <property type="term" value="C:ribosome"/>
    <property type="evidence" value="ECO:0007669"/>
    <property type="project" value="UniProtKB-KW"/>
</dbReference>
<dbReference type="NCBIfam" id="TIGR01079">
    <property type="entry name" value="rplX_bact"/>
    <property type="match status" value="1"/>
</dbReference>
<comment type="function">
    <text evidence="5">One of the proteins that surrounds the polypeptide exit tunnel on the outside of the subunit.</text>
</comment>
<organism evidence="7 8">
    <name type="scientific">Candidatus Kaiserbacteria bacterium GW2011_GWA2_52_12</name>
    <dbReference type="NCBI Taxonomy" id="1618671"/>
    <lineage>
        <taxon>Bacteria</taxon>
        <taxon>Candidatus Kaiseribacteriota</taxon>
    </lineage>
</organism>
<evidence type="ECO:0000259" key="6">
    <source>
        <dbReference type="Pfam" id="PF17136"/>
    </source>
</evidence>
<gene>
    <name evidence="5" type="primary">rplX</name>
    <name evidence="7" type="ORF">UY67_C0001G0032</name>
</gene>
<dbReference type="GO" id="GO:0003735">
    <property type="term" value="F:structural constituent of ribosome"/>
    <property type="evidence" value="ECO:0007669"/>
    <property type="project" value="InterPro"/>
</dbReference>
<dbReference type="PANTHER" id="PTHR12903">
    <property type="entry name" value="MITOCHONDRIAL RIBOSOMAL PROTEIN L24"/>
    <property type="match status" value="1"/>
</dbReference>
<evidence type="ECO:0000313" key="7">
    <source>
        <dbReference type="EMBL" id="KKW25030.1"/>
    </source>
</evidence>
<dbReference type="STRING" id="1618671.UY67_C0001G0032"/>
<comment type="subunit">
    <text evidence="5">Part of the 50S ribosomal subunit.</text>
</comment>
<comment type="similarity">
    <text evidence="1 5">Belongs to the universal ribosomal protein uL24 family.</text>
</comment>
<dbReference type="GO" id="GO:1990904">
    <property type="term" value="C:ribonucleoprotein complex"/>
    <property type="evidence" value="ECO:0007669"/>
    <property type="project" value="UniProtKB-KW"/>
</dbReference>
<dbReference type="Proteomes" id="UP000034273">
    <property type="component" value="Unassembled WGS sequence"/>
</dbReference>
<dbReference type="InterPro" id="IPR014722">
    <property type="entry name" value="Rib_uL2_dom2"/>
</dbReference>